<accession>B1X381</accession>
<keyword evidence="1" id="KW-0614">Plasmid</keyword>
<gene>
    <name evidence="1" type="ordered locus">cce_5246</name>
</gene>
<name>B1X381_CROS5</name>
<sequence length="1250" mass="141738">MIQPLSQYITLKRRYSRSVNLERDSEQFEALEGYVLTDRSITTLRRISSGIAAPEGNRAWTLTSVYGTGKSAFAHYLTALLADNKSKLRKKALEIARNTLGKESLDYQTISQVIPEKGYIRAVATGQREPISHTIIRALSRGVETYWKPAQQNKIPAIAKLTDLETELASEEAIDSRKIVELVQELATASKTGIFLIIDELGKALEYAAYNQGAEDLYLLQQLAELPKNTATPVYLLGILHQAFAEYSQRLAAVQRNEWAKIQGRFEDIPFTESASSMMRLMGQAIDQTQAEPLECAIHNTASEWFSRLKTAIQGEEITLDILENIYPLHPVTALALPTLCQRYAQNDRSLFTFLTSNEPYSFRIFLEETSIKNNTIENSEKPTTQKSQTDYINPFPTLKLDRVYDYFIEAAGMGLASRPNLQRWVEIQDLIADAKRLENDSLRVLKAIGILNLITTTGANRATRELVTLAMCDSPHDSEQLEYWGSIIDDLLQKNIITHRRQLDELRIWQGSDFNVDSELNVFIDQQRESLVNLLSSLRPFNPQIAQRHSYKTGTLRYFERRYLDSKLYFDSNSKGLETKGEDDKFKVLQEQLQLENADSDGLIGYWLDEEIPPQIPATTVDGKPFILICAAKLDLLRIRTREYAALKQIQTSASELQSDGVARREVRYRVTEAERLLDEILTQAFDLALNHNRCWVQGEEKKLNSIADFNATLSHVCDEVYHKTPILWNELINRRDLTSQGTKARRELITAMIEQSSKPRLGLSGYGPEVSMYYSLLEETRIHGQTVAITEEKLVTDTGNEERVDSSEISVTVEEKLINTPDISEIIEEDWDFYPPETTSGIFSFWEAVEDFCLNAYDTPHTLDQLYQKLAEPPYGIKQGAIPVLIAAVILNHIDDVGLYQDGTFIAILGAEHFELLVKDPSRFAVKYFEVVGLRSEVFKELESILRNPKLKKAGKLRNATLLTVVTPLYQFVKKLPSYTKQTQRLGKEALGVLKALQTTVEPDELIFTSLPVACGLDPIGTEEAEDGTIAKTLRTRLVQALREINTAYETLLTDCQKLLYEAFGVRSQEKQLREDLRVRASYLAGQCVERNLRSFVQVATDEDKSDSEWLEAVVMVISDKPPESWTDKDVTGFEVKLSDIARRFKNLEALQKEVAAKGDGFEARRITVTRPDGEETHRMVWVDNSNEDKVEKYVQQILDILPDNEQIRQAVLAKLTERVLNTNSLEGVSLLQEKASSQKGKSKKVAR</sequence>
<keyword evidence="2" id="KW-1185">Reference proteome</keyword>
<dbReference type="EMBL" id="CP000808">
    <property type="protein sequence ID" value="ACB54592.1"/>
    <property type="molecule type" value="Genomic_DNA"/>
</dbReference>
<dbReference type="HOGENOM" id="CLU_008329_0_0_3"/>
<dbReference type="RefSeq" id="WP_009547737.1">
    <property type="nucleotide sequence ID" value="NC_010539.1"/>
</dbReference>
<dbReference type="KEGG" id="cyt:cce_5246"/>
<evidence type="ECO:0008006" key="3">
    <source>
        <dbReference type="Google" id="ProtNLM"/>
    </source>
</evidence>
<dbReference type="Proteomes" id="UP000001203">
    <property type="component" value="Plasmid A"/>
</dbReference>
<reference evidence="1 2" key="1">
    <citation type="journal article" date="2008" name="Proc. Natl. Acad. Sci. U.S.A.">
        <title>The genome of Cyanothece 51142, a unicellular diazotrophic cyanobacterium important in the marine nitrogen cycle.</title>
        <authorList>
            <person name="Welsh E.A."/>
            <person name="Liberton M."/>
            <person name="Stoeckel J."/>
            <person name="Loh T."/>
            <person name="Elvitigala T."/>
            <person name="Wang C."/>
            <person name="Wollam A."/>
            <person name="Fulton R.S."/>
            <person name="Clifton S.W."/>
            <person name="Jacobs J.M."/>
            <person name="Aurora R."/>
            <person name="Ghosh B.K."/>
            <person name="Sherman L.A."/>
            <person name="Smith R.D."/>
            <person name="Wilson R.K."/>
            <person name="Pakrasi H.B."/>
        </authorList>
    </citation>
    <scope>NUCLEOTIDE SEQUENCE [LARGE SCALE GENOMIC DNA]</scope>
    <source>
        <strain evidence="2">ATCC 51142 / BH68</strain>
        <plasmid evidence="2">A</plasmid>
    </source>
</reference>
<dbReference type="AlphaFoldDB" id="B1X381"/>
<geneLocation type="plasmid" evidence="1 2">
    <name>A</name>
</geneLocation>
<evidence type="ECO:0000313" key="2">
    <source>
        <dbReference type="Proteomes" id="UP000001203"/>
    </source>
</evidence>
<dbReference type="OrthoDB" id="856045at2"/>
<evidence type="ECO:0000313" key="1">
    <source>
        <dbReference type="EMBL" id="ACB54592.1"/>
    </source>
</evidence>
<protein>
    <recommendedName>
        <fullName evidence="3">ATP-binding protein</fullName>
    </recommendedName>
</protein>
<organism evidence="1 2">
    <name type="scientific">Crocosphaera subtropica (strain ATCC 51142 / BH68)</name>
    <name type="common">Cyanothece sp. (strain ATCC 51142)</name>
    <dbReference type="NCBI Taxonomy" id="43989"/>
    <lineage>
        <taxon>Bacteria</taxon>
        <taxon>Bacillati</taxon>
        <taxon>Cyanobacteriota</taxon>
        <taxon>Cyanophyceae</taxon>
        <taxon>Oscillatoriophycideae</taxon>
        <taxon>Chroococcales</taxon>
        <taxon>Aphanothecaceae</taxon>
        <taxon>Crocosphaera</taxon>
        <taxon>Crocosphaera subtropica</taxon>
    </lineage>
</organism>
<proteinExistence type="predicted"/>